<organism evidence="2 3">
    <name type="scientific">Hibiscus trionum</name>
    <name type="common">Flower of an hour</name>
    <dbReference type="NCBI Taxonomy" id="183268"/>
    <lineage>
        <taxon>Eukaryota</taxon>
        <taxon>Viridiplantae</taxon>
        <taxon>Streptophyta</taxon>
        <taxon>Embryophyta</taxon>
        <taxon>Tracheophyta</taxon>
        <taxon>Spermatophyta</taxon>
        <taxon>Magnoliopsida</taxon>
        <taxon>eudicotyledons</taxon>
        <taxon>Gunneridae</taxon>
        <taxon>Pentapetalae</taxon>
        <taxon>rosids</taxon>
        <taxon>malvids</taxon>
        <taxon>Malvales</taxon>
        <taxon>Malvaceae</taxon>
        <taxon>Malvoideae</taxon>
        <taxon>Hibiscus</taxon>
    </lineage>
</organism>
<evidence type="ECO:0000256" key="1">
    <source>
        <dbReference type="SAM" id="MobiDB-lite"/>
    </source>
</evidence>
<name>A0A9W7HW14_HIBTR</name>
<feature type="compositionally biased region" description="Basic and acidic residues" evidence="1">
    <location>
        <begin position="19"/>
        <end position="29"/>
    </location>
</feature>
<gene>
    <name evidence="2" type="ORF">HRI_002041600</name>
</gene>
<reference evidence="2" key="1">
    <citation type="submission" date="2023-05" db="EMBL/GenBank/DDBJ databases">
        <title>Genome and transcriptome analyses reveal genes involved in the formation of fine ridges on petal epidermal cells in Hibiscus trionum.</title>
        <authorList>
            <person name="Koshimizu S."/>
            <person name="Masuda S."/>
            <person name="Ishii T."/>
            <person name="Shirasu K."/>
            <person name="Hoshino A."/>
            <person name="Arita M."/>
        </authorList>
    </citation>
    <scope>NUCLEOTIDE SEQUENCE</scope>
    <source>
        <strain evidence="2">Hamamatsu line</strain>
    </source>
</reference>
<dbReference type="EMBL" id="BSYR01000019">
    <property type="protein sequence ID" value="GMI83723.1"/>
    <property type="molecule type" value="Genomic_DNA"/>
</dbReference>
<keyword evidence="3" id="KW-1185">Reference proteome</keyword>
<feature type="compositionally biased region" description="Polar residues" evidence="1">
    <location>
        <begin position="58"/>
        <end position="68"/>
    </location>
</feature>
<dbReference type="OrthoDB" id="1735890at2759"/>
<sequence>MPSSPTSTDGWGEIENGIYEEHDSDKDGWDDIEPLDEPKPSPALANIQAAQKRPVSQPKPQASTSLRPKSTVKVTKDEDDDLWGSIAAPPPRSALKPLNVKAAGAVDDDDPWAAIAASPPTTKAKPLSAGRGRGSKAAAPRLGAQRINRTSSTGM</sequence>
<comment type="caution">
    <text evidence="2">The sequence shown here is derived from an EMBL/GenBank/DDBJ whole genome shotgun (WGS) entry which is preliminary data.</text>
</comment>
<proteinExistence type="predicted"/>
<protein>
    <submittedName>
        <fullName evidence="2">Cytoplasmic tRNA export protein</fullName>
    </submittedName>
</protein>
<dbReference type="Proteomes" id="UP001165190">
    <property type="component" value="Unassembled WGS sequence"/>
</dbReference>
<evidence type="ECO:0000313" key="3">
    <source>
        <dbReference type="Proteomes" id="UP001165190"/>
    </source>
</evidence>
<accession>A0A9W7HW14</accession>
<evidence type="ECO:0000313" key="2">
    <source>
        <dbReference type="EMBL" id="GMI83723.1"/>
    </source>
</evidence>
<dbReference type="AlphaFoldDB" id="A0A9W7HW14"/>
<feature type="region of interest" description="Disordered" evidence="1">
    <location>
        <begin position="111"/>
        <end position="155"/>
    </location>
</feature>
<feature type="region of interest" description="Disordered" evidence="1">
    <location>
        <begin position="1"/>
        <end position="94"/>
    </location>
</feature>